<name>A0AAU7DYF6_9MICO</name>
<organism evidence="2">
    <name type="scientific">Jonesiaceae bacterium BS-20</name>
    <dbReference type="NCBI Taxonomy" id="3120821"/>
    <lineage>
        <taxon>Bacteria</taxon>
        <taxon>Bacillati</taxon>
        <taxon>Actinomycetota</taxon>
        <taxon>Actinomycetes</taxon>
        <taxon>Micrococcales</taxon>
        <taxon>Jonesiaceae</taxon>
    </lineage>
</organism>
<proteinExistence type="predicted"/>
<keyword evidence="1" id="KW-0812">Transmembrane</keyword>
<feature type="transmembrane region" description="Helical" evidence="1">
    <location>
        <begin position="106"/>
        <end position="132"/>
    </location>
</feature>
<dbReference type="EMBL" id="CP146203">
    <property type="protein sequence ID" value="XBH22248.1"/>
    <property type="molecule type" value="Genomic_DNA"/>
</dbReference>
<gene>
    <name evidence="2" type="ORF">V5R04_03200</name>
</gene>
<sequence length="193" mass="20957">MMQAITKQQKMMASASDDLADVVRKRGNVRIDTEKLTQHAVKLLDSRLAKAVEAPIQRVEQIVAGLEERVSRLGAEKLAEMTSAAREVIATSEQAERRVERLAGKLTWAMIGQVCQALVPFAVAFIVLGGLVGGASQMLGIGPLLGWTWDSFAAATALWSKALIALGALGGCAGFSWLIWWAGRKLYESYRGW</sequence>
<reference evidence="2" key="1">
    <citation type="submission" date="2024-02" db="EMBL/GenBank/DDBJ databases">
        <title>Tomenella chthoni gen. nov. sp. nov., a member of the family Jonesiaceae isolated from bat guano.</title>
        <authorList>
            <person name="Miller S.L."/>
            <person name="King J."/>
            <person name="Sankaranarayanan K."/>
            <person name="Lawson P.A."/>
        </authorList>
    </citation>
    <scope>NUCLEOTIDE SEQUENCE</scope>
    <source>
        <strain evidence="2">BS-20</strain>
    </source>
</reference>
<evidence type="ECO:0000313" key="2">
    <source>
        <dbReference type="EMBL" id="XBH22248.1"/>
    </source>
</evidence>
<feature type="transmembrane region" description="Helical" evidence="1">
    <location>
        <begin position="152"/>
        <end position="181"/>
    </location>
</feature>
<evidence type="ECO:0000256" key="1">
    <source>
        <dbReference type="SAM" id="Phobius"/>
    </source>
</evidence>
<protein>
    <submittedName>
        <fullName evidence="2">Uncharacterized protein</fullName>
    </submittedName>
</protein>
<keyword evidence="1" id="KW-1133">Transmembrane helix</keyword>
<keyword evidence="1" id="KW-0472">Membrane</keyword>
<dbReference type="AlphaFoldDB" id="A0AAU7DYF6"/>
<accession>A0AAU7DYF6</accession>